<dbReference type="AlphaFoldDB" id="A0A7C0U1M2"/>
<dbReference type="InterPro" id="IPR005537">
    <property type="entry name" value="RAMP_III_fam"/>
</dbReference>
<dbReference type="InterPro" id="IPR010172">
    <property type="entry name" value="CRISPR-assoc_prot_TM1791"/>
</dbReference>
<dbReference type="NCBIfam" id="TIGR01898">
    <property type="entry name" value="cas_TM1791_cmr6"/>
    <property type="match status" value="1"/>
</dbReference>
<accession>A0A7C0U1M2</accession>
<evidence type="ECO:0000256" key="1">
    <source>
        <dbReference type="ARBA" id="ARBA00023118"/>
    </source>
</evidence>
<proteinExistence type="predicted"/>
<gene>
    <name evidence="3" type="primary">cmr6</name>
    <name evidence="3" type="ORF">ENG63_01760</name>
</gene>
<protein>
    <submittedName>
        <fullName evidence="3">Type III-B CRISPR module RAMP protein Cmr6</fullName>
    </submittedName>
</protein>
<dbReference type="GO" id="GO:0051607">
    <property type="term" value="P:defense response to virus"/>
    <property type="evidence" value="ECO:0007669"/>
    <property type="project" value="UniProtKB-KW"/>
</dbReference>
<sequence length="262" mass="30558">MKIKLPLQNKYFPSDTFEIFSKIQEIDGKFFHFYNFYYLFNMPKCSLIKDKLKIQINDTIQHYKWNPKFLDIIKNRITSFIEKFKDHGYQLKAFKATCIWRLIIGLGASHPQETSMTLHHIYGIPYIPGSAVKGVTRHWVIFSKHDNSEGKAEKNEEFVKVFGTQKKSGKVIFMDAYPVGDINLKIDIMNPHYPEYYSGFKPPADWQTPKPIKFLTVEKTKFQFVLLSKDQALLDKACEWLKEALQNFGIGAKTSLGYGIFE</sequence>
<reference evidence="3" key="1">
    <citation type="journal article" date="2020" name="mSystems">
        <title>Genome- and Community-Level Interaction Insights into Carbon Utilization and Element Cycling Functions of Hydrothermarchaeota in Hydrothermal Sediment.</title>
        <authorList>
            <person name="Zhou Z."/>
            <person name="Liu Y."/>
            <person name="Xu W."/>
            <person name="Pan J."/>
            <person name="Luo Z.H."/>
            <person name="Li M."/>
        </authorList>
    </citation>
    <scope>NUCLEOTIDE SEQUENCE [LARGE SCALE GENOMIC DNA]</scope>
    <source>
        <strain evidence="3">HyVt-233</strain>
    </source>
</reference>
<feature type="domain" description="CRISPR type III-associated protein" evidence="2">
    <location>
        <begin position="98"/>
        <end position="262"/>
    </location>
</feature>
<name>A0A7C0U1M2_DESA2</name>
<evidence type="ECO:0000259" key="2">
    <source>
        <dbReference type="Pfam" id="PF03787"/>
    </source>
</evidence>
<dbReference type="Pfam" id="PF03787">
    <property type="entry name" value="RAMPs"/>
    <property type="match status" value="1"/>
</dbReference>
<comment type="caution">
    <text evidence="3">The sequence shown here is derived from an EMBL/GenBank/DDBJ whole genome shotgun (WGS) entry which is preliminary data.</text>
</comment>
<organism evidence="3">
    <name type="scientific">Desulfofervidus auxilii</name>
    <dbReference type="NCBI Taxonomy" id="1621989"/>
    <lineage>
        <taxon>Bacteria</taxon>
        <taxon>Pseudomonadati</taxon>
        <taxon>Thermodesulfobacteriota</taxon>
        <taxon>Candidatus Desulfofervidia</taxon>
        <taxon>Candidatus Desulfofervidales</taxon>
        <taxon>Candidatus Desulfofervidaceae</taxon>
        <taxon>Candidatus Desulfofervidus</taxon>
    </lineage>
</organism>
<dbReference type="EMBL" id="DRBS01000068">
    <property type="protein sequence ID" value="HDD43576.1"/>
    <property type="molecule type" value="Genomic_DNA"/>
</dbReference>
<dbReference type="PANTHER" id="PTHR39965:SF1">
    <property type="entry name" value="CRISPR SYSTEM CMR SUBUNIT CMR6"/>
    <property type="match status" value="1"/>
</dbReference>
<keyword evidence="1" id="KW-0051">Antiviral defense</keyword>
<evidence type="ECO:0000313" key="3">
    <source>
        <dbReference type="EMBL" id="HDD43576.1"/>
    </source>
</evidence>
<dbReference type="PANTHER" id="PTHR39965">
    <property type="entry name" value="CRISPR SYSTEM CMR SUBUNIT CMR6"/>
    <property type="match status" value="1"/>
</dbReference>
<dbReference type="Proteomes" id="UP000886289">
    <property type="component" value="Unassembled WGS sequence"/>
</dbReference>